<protein>
    <submittedName>
        <fullName evidence="1">PqqD family protein</fullName>
    </submittedName>
</protein>
<evidence type="ECO:0000313" key="1">
    <source>
        <dbReference type="EMBL" id="NED95075.1"/>
    </source>
</evidence>
<comment type="caution">
    <text evidence="1">The sequence shown here is derived from an EMBL/GenBank/DDBJ whole genome shotgun (WGS) entry which is preliminary data.</text>
</comment>
<dbReference type="EMBL" id="JAAGOB010000003">
    <property type="protein sequence ID" value="NED95075.1"/>
    <property type="molecule type" value="Genomic_DNA"/>
</dbReference>
<proteinExistence type="predicted"/>
<dbReference type="AlphaFoldDB" id="A0A6N9YJG4"/>
<gene>
    <name evidence="1" type="ORF">G1H11_07085</name>
</gene>
<keyword evidence="2" id="KW-1185">Reference proteome</keyword>
<organism evidence="1 2">
    <name type="scientific">Phytoactinopolyspora alkaliphila</name>
    <dbReference type="NCBI Taxonomy" id="1783498"/>
    <lineage>
        <taxon>Bacteria</taxon>
        <taxon>Bacillati</taxon>
        <taxon>Actinomycetota</taxon>
        <taxon>Actinomycetes</taxon>
        <taxon>Jiangellales</taxon>
        <taxon>Jiangellaceae</taxon>
        <taxon>Phytoactinopolyspora</taxon>
    </lineage>
</organism>
<dbReference type="Proteomes" id="UP000469185">
    <property type="component" value="Unassembled WGS sequence"/>
</dbReference>
<dbReference type="InterPro" id="IPR008792">
    <property type="entry name" value="PQQD"/>
</dbReference>
<name>A0A6N9YJG4_9ACTN</name>
<accession>A0A6N9YJG4</accession>
<dbReference type="InterPro" id="IPR041881">
    <property type="entry name" value="PqqD_sf"/>
</dbReference>
<dbReference type="Pfam" id="PF05402">
    <property type="entry name" value="PqqD"/>
    <property type="match status" value="1"/>
</dbReference>
<dbReference type="Gene3D" id="1.10.10.1150">
    <property type="entry name" value="Coenzyme PQQ synthesis protein D (PqqD)"/>
    <property type="match status" value="1"/>
</dbReference>
<evidence type="ECO:0000313" key="2">
    <source>
        <dbReference type="Proteomes" id="UP000469185"/>
    </source>
</evidence>
<reference evidence="1 2" key="1">
    <citation type="submission" date="2020-02" db="EMBL/GenBank/DDBJ databases">
        <authorList>
            <person name="Li X.-J."/>
            <person name="Feng X.-M."/>
        </authorList>
    </citation>
    <scope>NUCLEOTIDE SEQUENCE [LARGE SCALE GENOMIC DNA]</scope>
    <source>
        <strain evidence="1 2">CGMCC 4.7225</strain>
    </source>
</reference>
<sequence length="88" mass="9666">MKLRTDGVTWREIDGEMVILDLSSSTYLRTNQTGSTLLRLLAEETSVDELADGLMAAYGIPAEQASTDVDAFLEMLREKNLLDTAGAR</sequence>